<reference evidence="3 4" key="1">
    <citation type="submission" date="2018-08" db="EMBL/GenBank/DDBJ databases">
        <title>Isolation, diversity and antifungal activity of Actinobacteria from wheat.</title>
        <authorList>
            <person name="Han C."/>
        </authorList>
    </citation>
    <scope>NUCLEOTIDE SEQUENCE [LARGE SCALE GENOMIC DNA]</scope>
    <source>
        <strain evidence="3 4">NEAU-YY421</strain>
    </source>
</reference>
<gene>
    <name evidence="3" type="ORF">DY218_25255</name>
</gene>
<proteinExistence type="predicted"/>
<dbReference type="OrthoDB" id="822427at2"/>
<name>A0A372M087_9ACTN</name>
<dbReference type="InterPro" id="IPR048273">
    <property type="entry name" value="Luciferase"/>
</dbReference>
<protein>
    <recommendedName>
        <fullName evidence="2">Luciferase domain-containing protein</fullName>
    </recommendedName>
</protein>
<evidence type="ECO:0000259" key="2">
    <source>
        <dbReference type="Pfam" id="PF17648"/>
    </source>
</evidence>
<evidence type="ECO:0000313" key="4">
    <source>
        <dbReference type="Proteomes" id="UP000263094"/>
    </source>
</evidence>
<dbReference type="PANTHER" id="PTHR38695:SF1">
    <property type="entry name" value="AMINO ACID PERMEASE_ SLC12A DOMAIN-CONTAINING PROTEIN"/>
    <property type="match status" value="1"/>
</dbReference>
<feature type="domain" description="Luciferase" evidence="2">
    <location>
        <begin position="152"/>
        <end position="219"/>
    </location>
</feature>
<comment type="caution">
    <text evidence="3">The sequence shown here is derived from an EMBL/GenBank/DDBJ whole genome shotgun (WGS) entry which is preliminary data.</text>
</comment>
<dbReference type="EMBL" id="QUAK01000149">
    <property type="protein sequence ID" value="RFU84030.1"/>
    <property type="molecule type" value="Genomic_DNA"/>
</dbReference>
<dbReference type="Pfam" id="PF17648">
    <property type="entry name" value="Luciferase"/>
    <property type="match status" value="1"/>
</dbReference>
<dbReference type="PANTHER" id="PTHR38695">
    <property type="entry name" value="AMINO ACID PERMEASE_ SLC12A DOMAIN-CONTAINING PROTEIN"/>
    <property type="match status" value="1"/>
</dbReference>
<dbReference type="Proteomes" id="UP000263094">
    <property type="component" value="Unassembled WGS sequence"/>
</dbReference>
<organism evidence="3 4">
    <name type="scientific">Streptomyces triticagri</name>
    <dbReference type="NCBI Taxonomy" id="2293568"/>
    <lineage>
        <taxon>Bacteria</taxon>
        <taxon>Bacillati</taxon>
        <taxon>Actinomycetota</taxon>
        <taxon>Actinomycetes</taxon>
        <taxon>Kitasatosporales</taxon>
        <taxon>Streptomycetaceae</taxon>
        <taxon>Streptomyces</taxon>
    </lineage>
</organism>
<dbReference type="RefSeq" id="WP_128558428.1">
    <property type="nucleotide sequence ID" value="NZ_QUAK01000149.1"/>
</dbReference>
<evidence type="ECO:0000256" key="1">
    <source>
        <dbReference type="SAM" id="MobiDB-lite"/>
    </source>
</evidence>
<evidence type="ECO:0000313" key="3">
    <source>
        <dbReference type="EMBL" id="RFU84030.1"/>
    </source>
</evidence>
<dbReference type="InterPro" id="IPR040841">
    <property type="entry name" value="Luciferase_dom"/>
</dbReference>
<accession>A0A372M087</accession>
<keyword evidence="4" id="KW-1185">Reference proteome</keyword>
<sequence>MKSSPFGPWRTAVGLGAVTAAAVLVRRDYRRWQSLGEGGIPWGVRGWIKMTGLRLRAGDPLDVAGFPDGAEHPDLKALPQRGARPRIAPHPVPHRQLDQDAPSGMLDRLQEVFDGELRARDGEVEERQSQFELHNPAFFVPAAVRRGDSVTGEVAHFHRPQGSLHLHLHPADVRPVVERGWGELHGLAGRLANLPASYTLLYAPRDAAELDAVRTILRATLDRATGDPADA</sequence>
<feature type="region of interest" description="Disordered" evidence="1">
    <location>
        <begin position="80"/>
        <end position="100"/>
    </location>
</feature>
<dbReference type="AlphaFoldDB" id="A0A372M087"/>